<dbReference type="STRING" id="999415.HMPREF9943_00752"/>
<evidence type="ECO:0000313" key="2">
    <source>
        <dbReference type="Proteomes" id="UP000011758"/>
    </source>
</evidence>
<dbReference type="BioCyc" id="ECAT999415-HMP:GTTI-774-MONOMER"/>
<reference evidence="1 2" key="1">
    <citation type="submission" date="2013-02" db="EMBL/GenBank/DDBJ databases">
        <title>The Genome Sequence of Lactobacillus catenaformis F0143.</title>
        <authorList>
            <consortium name="The Broad Institute Genome Sequencing Platform"/>
            <person name="Earl A."/>
            <person name="Ward D."/>
            <person name="Feldgarden M."/>
            <person name="Gevers D."/>
            <person name="Izard J."/>
            <person name="Blanton J.M."/>
            <person name="Mathney J."/>
            <person name="Dewhirst F.E."/>
            <person name="Young S.K."/>
            <person name="Zeng Q."/>
            <person name="Gargeya S."/>
            <person name="Fitzgerald M."/>
            <person name="Haas B."/>
            <person name="Abouelleil A."/>
            <person name="Alvarado L."/>
            <person name="Arachchi H.M."/>
            <person name="Berlin A."/>
            <person name="Chapman S.B."/>
            <person name="Gearin G."/>
            <person name="Goldberg J."/>
            <person name="Griggs A."/>
            <person name="Gujja S."/>
            <person name="Hansen M."/>
            <person name="Heiman D."/>
            <person name="Howarth C."/>
            <person name="Larimer J."/>
            <person name="Lui A."/>
            <person name="MacDonald P.J.P."/>
            <person name="McCowen C."/>
            <person name="Montmayeur A."/>
            <person name="Murphy C."/>
            <person name="Neiman D."/>
            <person name="Pearson M."/>
            <person name="Priest M."/>
            <person name="Roberts A."/>
            <person name="Saif S."/>
            <person name="Shea T."/>
            <person name="Sisk P."/>
            <person name="Stolte C."/>
            <person name="Sykes S."/>
            <person name="Wortman J."/>
            <person name="Nusbaum C."/>
            <person name="Birren B."/>
        </authorList>
    </citation>
    <scope>NUCLEOTIDE SEQUENCE [LARGE SCALE GENOMIC DNA]</scope>
    <source>
        <strain evidence="1 2">OT 569</strain>
    </source>
</reference>
<dbReference type="eggNOG" id="ENOG50330J7">
    <property type="taxonomic scope" value="Bacteria"/>
</dbReference>
<dbReference type="PROSITE" id="PS51257">
    <property type="entry name" value="PROKAR_LIPOPROTEIN"/>
    <property type="match status" value="1"/>
</dbReference>
<gene>
    <name evidence="1" type="ORF">HMPREF9943_00752</name>
</gene>
<dbReference type="Proteomes" id="UP000011758">
    <property type="component" value="Unassembled WGS sequence"/>
</dbReference>
<evidence type="ECO:0000313" key="1">
    <source>
        <dbReference type="EMBL" id="EMD16974.1"/>
    </source>
</evidence>
<keyword evidence="2" id="KW-1185">Reference proteome</keyword>
<proteinExistence type="predicted"/>
<dbReference type="AlphaFoldDB" id="M2PN25"/>
<dbReference type="EMBL" id="AGEJ01000012">
    <property type="protein sequence ID" value="EMD16974.1"/>
    <property type="molecule type" value="Genomic_DNA"/>
</dbReference>
<evidence type="ECO:0008006" key="3">
    <source>
        <dbReference type="Google" id="ProtNLM"/>
    </source>
</evidence>
<sequence length="159" mass="18562">MKKILLILAILLTVGCSSKDNVKSEETYSLKEYHQIINKIQSGSVTPHKPYFQARLFYSSMNNSYRYDLIIDKPKGTYKNIKCLSYSSYKKDSYHPSLGLFDTKQYSLKSNYIDKGKSYYKGISLSGLVTKKSPLKCYFEYTDDTNQRKHFIFEVNYET</sequence>
<dbReference type="RefSeq" id="WP_004802176.1">
    <property type="nucleotide sequence ID" value="NZ_AUGJ01000008.1"/>
</dbReference>
<protein>
    <recommendedName>
        <fullName evidence="3">DUF5067 domain-containing protein</fullName>
    </recommendedName>
</protein>
<name>M2PN25_9FIRM</name>
<comment type="caution">
    <text evidence="1">The sequence shown here is derived from an EMBL/GenBank/DDBJ whole genome shotgun (WGS) entry which is preliminary data.</text>
</comment>
<organism evidence="1 2">
    <name type="scientific">Eggerthia catenaformis OT 569 = DSM 20559</name>
    <dbReference type="NCBI Taxonomy" id="999415"/>
    <lineage>
        <taxon>Bacteria</taxon>
        <taxon>Bacillati</taxon>
        <taxon>Bacillota</taxon>
        <taxon>Erysipelotrichia</taxon>
        <taxon>Erysipelotrichales</taxon>
        <taxon>Coprobacillaceae</taxon>
        <taxon>Eggerthia</taxon>
    </lineage>
</organism>
<accession>M2PN25</accession>
<dbReference type="OrthoDB" id="1643759at2"/>